<name>A0A2N9EVR5_FAGSY</name>
<reference evidence="1" key="1">
    <citation type="submission" date="2018-02" db="EMBL/GenBank/DDBJ databases">
        <authorList>
            <person name="Cohen D.B."/>
            <person name="Kent A.D."/>
        </authorList>
    </citation>
    <scope>NUCLEOTIDE SEQUENCE</scope>
</reference>
<evidence type="ECO:0000313" key="1">
    <source>
        <dbReference type="EMBL" id="SPC78741.1"/>
    </source>
</evidence>
<gene>
    <name evidence="1" type="ORF">FSB_LOCUS6623</name>
</gene>
<sequence>MLGHDIKDCVDVEVQKLWRERVMLGIHGSWLRSEVSEFQPGIDLDELENSDRSECIRLDEAGPLIPKTQTQSPWITVVQLALDAWKDLENSELVDQSMNLVEASTAGDGELQRAERREVTVVGEIAESGGLDETGADKVMSFHIDGSNDIYGEGLPLEDNIHQINDDLGFSILVIHIEQ</sequence>
<accession>A0A2N9EVR5</accession>
<dbReference type="AlphaFoldDB" id="A0A2N9EVR5"/>
<organism evidence="1">
    <name type="scientific">Fagus sylvatica</name>
    <name type="common">Beechnut</name>
    <dbReference type="NCBI Taxonomy" id="28930"/>
    <lineage>
        <taxon>Eukaryota</taxon>
        <taxon>Viridiplantae</taxon>
        <taxon>Streptophyta</taxon>
        <taxon>Embryophyta</taxon>
        <taxon>Tracheophyta</taxon>
        <taxon>Spermatophyta</taxon>
        <taxon>Magnoliopsida</taxon>
        <taxon>eudicotyledons</taxon>
        <taxon>Gunneridae</taxon>
        <taxon>Pentapetalae</taxon>
        <taxon>rosids</taxon>
        <taxon>fabids</taxon>
        <taxon>Fagales</taxon>
        <taxon>Fagaceae</taxon>
        <taxon>Fagus</taxon>
    </lineage>
</organism>
<dbReference type="EMBL" id="OIVN01000347">
    <property type="protein sequence ID" value="SPC78741.1"/>
    <property type="molecule type" value="Genomic_DNA"/>
</dbReference>
<protein>
    <submittedName>
        <fullName evidence="1">Uncharacterized protein</fullName>
    </submittedName>
</protein>
<proteinExistence type="predicted"/>